<feature type="domain" description="Transcription factor TFIIIB component B'' Myb" evidence="2">
    <location>
        <begin position="2"/>
        <end position="56"/>
    </location>
</feature>
<feature type="compositionally biased region" description="Polar residues" evidence="1">
    <location>
        <begin position="1206"/>
        <end position="1245"/>
    </location>
</feature>
<sequence length="1271" mass="137275">MFFLAISMVGTDFSMIGQLFPHRARTEIKNKFKKEERENSWRIDKAFRKKAADQRAPTDQSTEEELDSDVVEADSETAEKENEDCSNVVEPGADATGTKNNHKRKNWEGEEFPLEKAADGRSVKMSRPACEEDESISLRDCDGLVNGAQPATTDVDRLKRPESSIQGRSRPEIKPAQLSRGRFQRPTPNLGRRLAKKAPQPGEKTGDGSDGGEDIEESSFKGVAETKDPEGTKPKRIKGRGDTSTEELEEGSQERKLSKPTRRIPKLSQQRKQAGKKDSAMESTPASSSHLKGVATKGQGKQSTAAGRRTKPKPNLAACQRNGRTGKSKLVTLRASLPEENEEEEQDEAQPEDYPYPINPEEQNQVPAFVPLSLRSPQPVTMEVVETMEELEISVNVPDVIGTAESEHAFCSQPMCQGAQDEVVLSTDHQLDLLVDVIDFLSPEHGAVSEESYNEAARTLLTIRNPELISLAASGYSTEIVIDEESPHHIQLEDPEPREKIVSEPAGQLQCSTEHPQTVTSDLYITEASQSFTQSAYDVESMSLTPVAAPKFAVTVEESTVIPVGVSDSVISVVQSEPDLNPQSCETSSLGDSTVTEEPYKQERATPVSAGDAHSGALGPNPSVQNIPQGRRSRFPKPKPNLVRTARTTRVSTTQCTEKSAAVAIVEPGCLKTVDMEKKAMDNVPVEPVHENQEKARQDEATHAGDSQAGVARSDLSSQSVAPSRARWFPKPRPILDRDVRNTRVPPTLSTPATSTGDGRKEALGDTKAKKPMEGENSASSVNNMIAELANKNQGNTSAEDRKTEGQNITNSLVETEEVDRAYSTVILNEMCPAGEGEKAPETSASFNTVQEATSFHMEGDLSTEVSCQVTEDSLSGAIGQQSTFILTLFEVPPPLLGELESDANPPGVVTAELLSPLVFVNEQPASPPTQSETHSCYSLSVGAEHGQLFHLQDRDPPVPASEDLGGWVHHSAVKDRTGSSTGASSPTLMGPVDSCEKSISLTLVPVEESCFSEAGEEGTSKQSSPPLKMRKIPVRTRKGNLQEKPSTSTLKPEDPTGGDQIVFGKERLLPTPDPTSPRADAPHPLPNPAVQRTCTEPPTMPETSTAEESQSIVGWSDLPKLDGDSTAMADSAASSAYKEPQISHQAMPMTSSSPLTTTGRKPRGFLSFISNKSTAGPAGAPRPARPASQRPQVNTSRSERRRMATVNSAPSRVSPSTSQSGSASKLATTQVSEASQGESSCFKTSKTDKEPTSVSEYFFSDIFTQVEEPE</sequence>
<feature type="region of interest" description="Disordered" evidence="1">
    <location>
        <begin position="683"/>
        <end position="779"/>
    </location>
</feature>
<evidence type="ECO:0000256" key="1">
    <source>
        <dbReference type="SAM" id="MobiDB-lite"/>
    </source>
</evidence>
<feature type="compositionally biased region" description="Basic and acidic residues" evidence="1">
    <location>
        <begin position="224"/>
        <end position="243"/>
    </location>
</feature>
<evidence type="ECO:0000313" key="3">
    <source>
        <dbReference type="EMBL" id="KAJ8404495.1"/>
    </source>
</evidence>
<feature type="compositionally biased region" description="Low complexity" evidence="1">
    <location>
        <begin position="1125"/>
        <end position="1137"/>
    </location>
</feature>
<feature type="region of interest" description="Disordered" evidence="1">
    <location>
        <begin position="1013"/>
        <end position="1255"/>
    </location>
</feature>
<dbReference type="GO" id="GO:0070898">
    <property type="term" value="P:RNA polymerase III preinitiation complex assembly"/>
    <property type="evidence" value="ECO:0007669"/>
    <property type="project" value="TreeGrafter"/>
</dbReference>
<feature type="compositionally biased region" description="Basic residues" evidence="1">
    <location>
        <begin position="1029"/>
        <end position="1039"/>
    </location>
</feature>
<feature type="compositionally biased region" description="Low complexity" evidence="1">
    <location>
        <begin position="1176"/>
        <end position="1188"/>
    </location>
</feature>
<organism evidence="3 4">
    <name type="scientific">Aldrovandia affinis</name>
    <dbReference type="NCBI Taxonomy" id="143900"/>
    <lineage>
        <taxon>Eukaryota</taxon>
        <taxon>Metazoa</taxon>
        <taxon>Chordata</taxon>
        <taxon>Craniata</taxon>
        <taxon>Vertebrata</taxon>
        <taxon>Euteleostomi</taxon>
        <taxon>Actinopterygii</taxon>
        <taxon>Neopterygii</taxon>
        <taxon>Teleostei</taxon>
        <taxon>Notacanthiformes</taxon>
        <taxon>Halosauridae</taxon>
        <taxon>Aldrovandia</taxon>
    </lineage>
</organism>
<dbReference type="Pfam" id="PF15963">
    <property type="entry name" value="Myb_DNA-bind_7"/>
    <property type="match status" value="1"/>
</dbReference>
<dbReference type="Proteomes" id="UP001221898">
    <property type="component" value="Unassembled WGS sequence"/>
</dbReference>
<feature type="compositionally biased region" description="Polar residues" evidence="1">
    <location>
        <begin position="1091"/>
        <end position="1114"/>
    </location>
</feature>
<reference evidence="3" key="1">
    <citation type="journal article" date="2023" name="Science">
        <title>Genome structures resolve the early diversification of teleost fishes.</title>
        <authorList>
            <person name="Parey E."/>
            <person name="Louis A."/>
            <person name="Montfort J."/>
            <person name="Bouchez O."/>
            <person name="Roques C."/>
            <person name="Iampietro C."/>
            <person name="Lluch J."/>
            <person name="Castinel A."/>
            <person name="Donnadieu C."/>
            <person name="Desvignes T."/>
            <person name="Floi Bucao C."/>
            <person name="Jouanno E."/>
            <person name="Wen M."/>
            <person name="Mejri S."/>
            <person name="Dirks R."/>
            <person name="Jansen H."/>
            <person name="Henkel C."/>
            <person name="Chen W.J."/>
            <person name="Zahm M."/>
            <person name="Cabau C."/>
            <person name="Klopp C."/>
            <person name="Thompson A.W."/>
            <person name="Robinson-Rechavi M."/>
            <person name="Braasch I."/>
            <person name="Lecointre G."/>
            <person name="Bobe J."/>
            <person name="Postlethwait J.H."/>
            <person name="Berthelot C."/>
            <person name="Roest Crollius H."/>
            <person name="Guiguen Y."/>
        </authorList>
    </citation>
    <scope>NUCLEOTIDE SEQUENCE</scope>
    <source>
        <strain evidence="3">NC1722</strain>
    </source>
</reference>
<dbReference type="GO" id="GO:0000126">
    <property type="term" value="C:transcription factor TFIIIB complex"/>
    <property type="evidence" value="ECO:0007669"/>
    <property type="project" value="TreeGrafter"/>
</dbReference>
<feature type="compositionally biased region" description="Basic and acidic residues" evidence="1">
    <location>
        <begin position="113"/>
        <end position="122"/>
    </location>
</feature>
<feature type="compositionally biased region" description="Acidic residues" evidence="1">
    <location>
        <begin position="61"/>
        <end position="84"/>
    </location>
</feature>
<comment type="caution">
    <text evidence="3">The sequence shown here is derived from an EMBL/GenBank/DDBJ whole genome shotgun (WGS) entry which is preliminary data.</text>
</comment>
<feature type="region of interest" description="Disordered" evidence="1">
    <location>
        <begin position="46"/>
        <end position="330"/>
    </location>
</feature>
<evidence type="ECO:0000313" key="4">
    <source>
        <dbReference type="Proteomes" id="UP001221898"/>
    </source>
</evidence>
<name>A0AAD7SKU9_9TELE</name>
<dbReference type="InterPro" id="IPR039467">
    <property type="entry name" value="TFIIIB_B''_Myb"/>
</dbReference>
<dbReference type="PANTHER" id="PTHR22929">
    <property type="entry name" value="RNA POLYMERASE III TRANSCRIPTION INITIATION FACTOR B"/>
    <property type="match status" value="1"/>
</dbReference>
<gene>
    <name evidence="3" type="ORF">AAFF_G00337620</name>
</gene>
<keyword evidence="4" id="KW-1185">Reference proteome</keyword>
<protein>
    <recommendedName>
        <fullName evidence="2">Transcription factor TFIIIB component B'' Myb domain-containing protein</fullName>
    </recommendedName>
</protein>
<feature type="compositionally biased region" description="Basic and acidic residues" evidence="1">
    <location>
        <begin position="688"/>
        <end position="703"/>
    </location>
</feature>
<dbReference type="GO" id="GO:0001156">
    <property type="term" value="F:TFIIIC-class transcription factor complex binding"/>
    <property type="evidence" value="ECO:0007669"/>
    <property type="project" value="TreeGrafter"/>
</dbReference>
<dbReference type="AlphaFoldDB" id="A0AAD7SKU9"/>
<proteinExistence type="predicted"/>
<dbReference type="PANTHER" id="PTHR22929:SF0">
    <property type="entry name" value="TRANSCRIPTION FACTOR TFIIIB COMPONENT B'' HOMOLOG"/>
    <property type="match status" value="1"/>
</dbReference>
<feature type="compositionally biased region" description="Basic and acidic residues" evidence="1">
    <location>
        <begin position="758"/>
        <end position="774"/>
    </location>
</feature>
<feature type="region of interest" description="Disordered" evidence="1">
    <location>
        <begin position="577"/>
        <end position="651"/>
    </location>
</feature>
<feature type="region of interest" description="Disordered" evidence="1">
    <location>
        <begin position="975"/>
        <end position="994"/>
    </location>
</feature>
<feature type="compositionally biased region" description="Low complexity" evidence="1">
    <location>
        <begin position="1148"/>
        <end position="1159"/>
    </location>
</feature>
<feature type="compositionally biased region" description="Polar residues" evidence="1">
    <location>
        <begin position="281"/>
        <end position="290"/>
    </location>
</feature>
<dbReference type="EMBL" id="JAINUG010000053">
    <property type="protein sequence ID" value="KAJ8404495.1"/>
    <property type="molecule type" value="Genomic_DNA"/>
</dbReference>
<feature type="compositionally biased region" description="Polar residues" evidence="1">
    <location>
        <begin position="979"/>
        <end position="988"/>
    </location>
</feature>
<feature type="compositionally biased region" description="Polar residues" evidence="1">
    <location>
        <begin position="581"/>
        <end position="596"/>
    </location>
</feature>
<feature type="compositionally biased region" description="Polar residues" evidence="1">
    <location>
        <begin position="748"/>
        <end position="757"/>
    </location>
</feature>
<evidence type="ECO:0000259" key="2">
    <source>
        <dbReference type="Pfam" id="PF15963"/>
    </source>
</evidence>
<accession>A0AAD7SKU9</accession>